<name>A0A1B7LZ39_9MICC</name>
<comment type="caution">
    <text evidence="1">The sequence shown here is derived from an EMBL/GenBank/DDBJ whole genome shotgun (WGS) entry which is preliminary data.</text>
</comment>
<gene>
    <name evidence="1" type="ORF">A6F49_11990</name>
</gene>
<accession>A0A1B7LZ39</accession>
<keyword evidence="2" id="KW-1185">Reference proteome</keyword>
<proteinExistence type="predicted"/>
<sequence length="60" mass="5968">MSVASPAIQAKLMRLALKFVTLSAGKVVGTEVSTTAAIIALARINPPTAGAMSSSPAVVT</sequence>
<organism evidence="1 2">
    <name type="scientific">Enteractinococcus helveticum</name>
    <dbReference type="NCBI Taxonomy" id="1837282"/>
    <lineage>
        <taxon>Bacteria</taxon>
        <taxon>Bacillati</taxon>
        <taxon>Actinomycetota</taxon>
        <taxon>Actinomycetes</taxon>
        <taxon>Micrococcales</taxon>
        <taxon>Micrococcaceae</taxon>
    </lineage>
</organism>
<dbReference type="AlphaFoldDB" id="A0A1B7LZ39"/>
<dbReference type="EMBL" id="LXEY01000019">
    <property type="protein sequence ID" value="OAV60658.1"/>
    <property type="molecule type" value="Genomic_DNA"/>
</dbReference>
<reference evidence="1 2" key="1">
    <citation type="submission" date="2016-04" db="EMBL/GenBank/DDBJ databases">
        <title>First whole genome shotgun sequence of the bacterium Enteractinococcus sp. strain UASWS1574.</title>
        <authorList>
            <person name="Crovadore J."/>
            <person name="Chablais R."/>
            <person name="Lefort F."/>
        </authorList>
    </citation>
    <scope>NUCLEOTIDE SEQUENCE [LARGE SCALE GENOMIC DNA]</scope>
    <source>
        <strain evidence="1 2">UASWS1574</strain>
    </source>
</reference>
<evidence type="ECO:0000313" key="2">
    <source>
        <dbReference type="Proteomes" id="UP000078292"/>
    </source>
</evidence>
<dbReference type="Proteomes" id="UP000078292">
    <property type="component" value="Unassembled WGS sequence"/>
</dbReference>
<evidence type="ECO:0000313" key="1">
    <source>
        <dbReference type="EMBL" id="OAV60658.1"/>
    </source>
</evidence>
<protein>
    <submittedName>
        <fullName evidence="1">Uncharacterized protein</fullName>
    </submittedName>
</protein>